<dbReference type="InterPro" id="IPR021842">
    <property type="entry name" value="DUF3435"/>
</dbReference>
<accession>A0A6A6HWQ1</accession>
<name>A0A6A6HWQ1_9PLEO</name>
<protein>
    <submittedName>
        <fullName evidence="1">Uncharacterized protein</fullName>
    </submittedName>
</protein>
<reference evidence="1" key="1">
    <citation type="journal article" date="2020" name="Stud. Mycol.">
        <title>101 Dothideomycetes genomes: a test case for predicting lifestyles and emergence of pathogens.</title>
        <authorList>
            <person name="Haridas S."/>
            <person name="Albert R."/>
            <person name="Binder M."/>
            <person name="Bloem J."/>
            <person name="Labutti K."/>
            <person name="Salamov A."/>
            <person name="Andreopoulos B."/>
            <person name="Baker S."/>
            <person name="Barry K."/>
            <person name="Bills G."/>
            <person name="Bluhm B."/>
            <person name="Cannon C."/>
            <person name="Castanera R."/>
            <person name="Culley D."/>
            <person name="Daum C."/>
            <person name="Ezra D."/>
            <person name="Gonzalez J."/>
            <person name="Henrissat B."/>
            <person name="Kuo A."/>
            <person name="Liang C."/>
            <person name="Lipzen A."/>
            <person name="Lutzoni F."/>
            <person name="Magnuson J."/>
            <person name="Mondo S."/>
            <person name="Nolan M."/>
            <person name="Ohm R."/>
            <person name="Pangilinan J."/>
            <person name="Park H.-J."/>
            <person name="Ramirez L."/>
            <person name="Alfaro M."/>
            <person name="Sun H."/>
            <person name="Tritt A."/>
            <person name="Yoshinaga Y."/>
            <person name="Zwiers L.-H."/>
            <person name="Turgeon B."/>
            <person name="Goodwin S."/>
            <person name="Spatafora J."/>
            <person name="Crous P."/>
            <person name="Grigoriev I."/>
        </authorList>
    </citation>
    <scope>NUCLEOTIDE SEQUENCE</scope>
    <source>
        <strain evidence="1">CBS 122368</strain>
    </source>
</reference>
<dbReference type="RefSeq" id="XP_033676814.1">
    <property type="nucleotide sequence ID" value="XM_033834152.1"/>
</dbReference>
<proteinExistence type="predicted"/>
<keyword evidence="2" id="KW-1185">Reference proteome</keyword>
<organism evidence="1 2">
    <name type="scientific">Trematosphaeria pertusa</name>
    <dbReference type="NCBI Taxonomy" id="390896"/>
    <lineage>
        <taxon>Eukaryota</taxon>
        <taxon>Fungi</taxon>
        <taxon>Dikarya</taxon>
        <taxon>Ascomycota</taxon>
        <taxon>Pezizomycotina</taxon>
        <taxon>Dothideomycetes</taxon>
        <taxon>Pleosporomycetidae</taxon>
        <taxon>Pleosporales</taxon>
        <taxon>Massarineae</taxon>
        <taxon>Trematosphaeriaceae</taxon>
        <taxon>Trematosphaeria</taxon>
    </lineage>
</organism>
<dbReference type="OrthoDB" id="5426797at2759"/>
<evidence type="ECO:0000313" key="1">
    <source>
        <dbReference type="EMBL" id="KAF2241810.1"/>
    </source>
</evidence>
<sequence>MTLEDYDMFKQYHWKSSFYFRDGNMFVQHDVVMQWSSISGSRPGKCGDTFESDIPKYVSVDDTPKTVCWEDIELFFLRDPQSSRDVLCAIINFRKTGRKAGRTGRFFMHWDSQLAYCPILRIVALAFRDNAFENERLTPNLLWRLRVPSRLPNRPIPWKKEIQGFAPMSLPGAYRARQAAAEDENHEEGLLYYETMLAMEIDK</sequence>
<dbReference type="Proteomes" id="UP000800094">
    <property type="component" value="Unassembled WGS sequence"/>
</dbReference>
<dbReference type="PANTHER" id="PTHR37535">
    <property type="entry name" value="FLUG DOMAIN PROTEIN"/>
    <property type="match status" value="1"/>
</dbReference>
<gene>
    <name evidence="1" type="ORF">BU26DRAFT_571555</name>
</gene>
<evidence type="ECO:0000313" key="2">
    <source>
        <dbReference type="Proteomes" id="UP000800094"/>
    </source>
</evidence>
<dbReference type="EMBL" id="ML987210">
    <property type="protein sequence ID" value="KAF2241810.1"/>
    <property type="molecule type" value="Genomic_DNA"/>
</dbReference>
<dbReference type="PANTHER" id="PTHR37535:SF4">
    <property type="entry name" value="FLUG DOMAIN-CONTAINING PROTEIN"/>
    <property type="match status" value="1"/>
</dbReference>
<dbReference type="GeneID" id="54587482"/>
<dbReference type="AlphaFoldDB" id="A0A6A6HWQ1"/>
<dbReference type="Pfam" id="PF11917">
    <property type="entry name" value="DUF3435"/>
    <property type="match status" value="1"/>
</dbReference>